<dbReference type="SUPFAM" id="SSF81901">
    <property type="entry name" value="HCP-like"/>
    <property type="match status" value="1"/>
</dbReference>
<name>A0A6C0B0L8_9ZZZZ</name>
<sequence length="388" mass="46165">MEFIIPPPQAEKIIENPKICFALVCKDEEKCILTALESVYKFISYWVICDTGSTDKTCELIENFFKEKEIPGELFHESWVNFGYNKTLLFDRCYKKADYILHFDADDYFVGDLKFVGGKTQYYINVKKNDVNYPCFLLFDCNYKWKFCGVAHTTIKCLDNDNPTLGYLITDDFYMYSSPDTGARSFDPEKYKKDAEKLKTQFFDTLIFDPDNLNTRSIFYTAQSYRDHGDLEQAAKWYNLYLKIKDTWIEEQYMCYFNLGNIYKSLKYDFKLIEKMYLSAIELINDRAEAYYHLGILYNQTNNQEYSYNLLLKAKNIKFEETVKKYVLFLDSRCYGKYILDELSVACYWTNRIQEGIEYLSQIIDDPDMDQTRLQENMKHFKNKLNTD</sequence>
<evidence type="ECO:0000313" key="1">
    <source>
        <dbReference type="EMBL" id="QHS85068.1"/>
    </source>
</evidence>
<dbReference type="AlphaFoldDB" id="A0A6C0B0L8"/>
<dbReference type="Gene3D" id="1.25.40.10">
    <property type="entry name" value="Tetratricopeptide repeat domain"/>
    <property type="match status" value="1"/>
</dbReference>
<dbReference type="EMBL" id="MN739039">
    <property type="protein sequence ID" value="QHS85068.1"/>
    <property type="molecule type" value="Genomic_DNA"/>
</dbReference>
<accession>A0A6C0B0L8</accession>
<proteinExistence type="predicted"/>
<protein>
    <submittedName>
        <fullName evidence="1">Uncharacterized protein</fullName>
    </submittedName>
</protein>
<reference evidence="1" key="1">
    <citation type="journal article" date="2020" name="Nature">
        <title>Giant virus diversity and host interactions through global metagenomics.</title>
        <authorList>
            <person name="Schulz F."/>
            <person name="Roux S."/>
            <person name="Paez-Espino D."/>
            <person name="Jungbluth S."/>
            <person name="Walsh D.A."/>
            <person name="Denef V.J."/>
            <person name="McMahon K.D."/>
            <person name="Konstantinidis K.T."/>
            <person name="Eloe-Fadrosh E.A."/>
            <person name="Kyrpides N.C."/>
            <person name="Woyke T."/>
        </authorList>
    </citation>
    <scope>NUCLEOTIDE SEQUENCE</scope>
    <source>
        <strain evidence="1">GVMAG-M-3300009182-67</strain>
    </source>
</reference>
<dbReference type="Gene3D" id="3.90.550.10">
    <property type="entry name" value="Spore Coat Polysaccharide Biosynthesis Protein SpsA, Chain A"/>
    <property type="match status" value="1"/>
</dbReference>
<dbReference type="InterPro" id="IPR011990">
    <property type="entry name" value="TPR-like_helical_dom_sf"/>
</dbReference>
<dbReference type="PANTHER" id="PTHR43630:SF2">
    <property type="entry name" value="GLYCOSYLTRANSFERASE"/>
    <property type="match status" value="1"/>
</dbReference>
<dbReference type="InterPro" id="IPR029044">
    <property type="entry name" value="Nucleotide-diphossugar_trans"/>
</dbReference>
<dbReference type="SUPFAM" id="SSF53448">
    <property type="entry name" value="Nucleotide-diphospho-sugar transferases"/>
    <property type="match status" value="1"/>
</dbReference>
<dbReference type="PANTHER" id="PTHR43630">
    <property type="entry name" value="POLY-BETA-1,6-N-ACETYL-D-GLUCOSAMINE SYNTHASE"/>
    <property type="match status" value="1"/>
</dbReference>
<organism evidence="1">
    <name type="scientific">viral metagenome</name>
    <dbReference type="NCBI Taxonomy" id="1070528"/>
    <lineage>
        <taxon>unclassified sequences</taxon>
        <taxon>metagenomes</taxon>
        <taxon>organismal metagenomes</taxon>
    </lineage>
</organism>